<dbReference type="EMBL" id="CP127389">
    <property type="protein sequence ID" value="WIV87439.1"/>
    <property type="molecule type" value="Genomic_DNA"/>
</dbReference>
<keyword evidence="1" id="KW-0812">Transmembrane</keyword>
<sequence length="119" mass="13244">MINFFRWVAILPVAFVSAIVLPVLLRVLTNIGFLNYRGGEPLPFYIELAISVVMGATFVSVGKLMAPSNKEKVGKILFYISIIVFAGLFIFNWQQGERMAALYCLPSLVGAYLAMDYDV</sequence>
<dbReference type="RefSeq" id="WP_285804695.1">
    <property type="nucleotide sequence ID" value="NZ_CP127389.1"/>
</dbReference>
<keyword evidence="1" id="KW-1133">Transmembrane helix</keyword>
<protein>
    <submittedName>
        <fullName evidence="2">Uncharacterized protein</fullName>
    </submittedName>
</protein>
<organism evidence="2 3">
    <name type="scientific">Proteus appendicitidis</name>
    <dbReference type="NCBI Taxonomy" id="3034648"/>
    <lineage>
        <taxon>Bacteria</taxon>
        <taxon>Pseudomonadati</taxon>
        <taxon>Pseudomonadota</taxon>
        <taxon>Gammaproteobacteria</taxon>
        <taxon>Enterobacterales</taxon>
        <taxon>Morganellaceae</taxon>
        <taxon>Proteus</taxon>
    </lineage>
</organism>
<accession>A0ABY8Y4V2</accession>
<feature type="transmembrane region" description="Helical" evidence="1">
    <location>
        <begin position="45"/>
        <end position="64"/>
    </location>
</feature>
<feature type="transmembrane region" description="Helical" evidence="1">
    <location>
        <begin position="76"/>
        <end position="93"/>
    </location>
</feature>
<keyword evidence="3" id="KW-1185">Reference proteome</keyword>
<proteinExistence type="predicted"/>
<evidence type="ECO:0000313" key="3">
    <source>
        <dbReference type="Proteomes" id="UP001226651"/>
    </source>
</evidence>
<name>A0ABY8Y4V2_9GAMM</name>
<reference evidence="2 3" key="1">
    <citation type="submission" date="2023-06" db="EMBL/GenBank/DDBJ databases">
        <title>Proteus appendicitidis sp. nov., isolated from the appendiceal pus of an appendicitis patient in Yongzhou, China.</title>
        <authorList>
            <person name="Cai X."/>
        </authorList>
    </citation>
    <scope>NUCLEOTIDE SEQUENCE [LARGE SCALE GENOMIC DNA]</scope>
    <source>
        <strain evidence="2 3">HZ0627</strain>
    </source>
</reference>
<keyword evidence="1" id="KW-0472">Membrane</keyword>
<gene>
    <name evidence="2" type="ORF">QQS39_13320</name>
</gene>
<evidence type="ECO:0000313" key="2">
    <source>
        <dbReference type="EMBL" id="WIV87439.1"/>
    </source>
</evidence>
<dbReference type="Proteomes" id="UP001226651">
    <property type="component" value="Chromosome"/>
</dbReference>
<feature type="transmembrane region" description="Helical" evidence="1">
    <location>
        <begin position="7"/>
        <end position="25"/>
    </location>
</feature>
<evidence type="ECO:0000256" key="1">
    <source>
        <dbReference type="SAM" id="Phobius"/>
    </source>
</evidence>